<name>H5SSN6_ACEAU</name>
<accession>H5SSN6</accession>
<organism evidence="1">
    <name type="scientific">Acetithermum autotrophicum</name>
    <dbReference type="NCBI Taxonomy" id="1446466"/>
    <lineage>
        <taxon>Bacteria</taxon>
        <taxon>Candidatus Bipolaricaulota</taxon>
        <taxon>Candidatus Acetithermum</taxon>
    </lineage>
</organism>
<evidence type="ECO:0000313" key="1">
    <source>
        <dbReference type="EMBL" id="BAL59172.1"/>
    </source>
</evidence>
<gene>
    <name evidence="1" type="ORF">HGMM_OP3C327</name>
</gene>
<proteinExistence type="predicted"/>
<dbReference type="EMBL" id="AP011802">
    <property type="protein sequence ID" value="BAL59172.1"/>
    <property type="molecule type" value="Genomic_DNA"/>
</dbReference>
<protein>
    <submittedName>
        <fullName evidence="1">Uncharacterized protein</fullName>
    </submittedName>
</protein>
<reference evidence="1" key="1">
    <citation type="journal article" date="2005" name="Environ. Microbiol.">
        <title>Genetic and functional properties of uncultivated thermophilic crenarchaeotes from a subsurface gold mine as revealed by analysis of genome fragments.</title>
        <authorList>
            <person name="Nunoura T."/>
            <person name="Hirayama H."/>
            <person name="Takami H."/>
            <person name="Oida H."/>
            <person name="Nishi S."/>
            <person name="Shimamura S."/>
            <person name="Suzuki Y."/>
            <person name="Inagaki F."/>
            <person name="Takai K."/>
            <person name="Nealson K.H."/>
            <person name="Horikoshi K."/>
        </authorList>
    </citation>
    <scope>NUCLEOTIDE SEQUENCE</scope>
</reference>
<sequence>MAMNQCTDQLHALTRAAPEVPTTASAPATLRFLDMMLGGFESEELEFTVTIPADWRDAEIQAFVFCNDAGRWVELEGRAERQGDRLKLTLPGGRLVHVAVALVPQYQMVP</sequence>
<reference evidence="1" key="2">
    <citation type="journal article" date="2012" name="PLoS ONE">
        <title>A Deeply Branching Thermophilic Bacterium with an Ancient Acetyl-CoA Pathway Dominates a Subsurface Ecosystem.</title>
        <authorList>
            <person name="Takami H."/>
            <person name="Noguchi H."/>
            <person name="Takaki Y."/>
            <person name="Uchiyama I."/>
            <person name="Toyoda A."/>
            <person name="Nishi S."/>
            <person name="Chee G.-J."/>
            <person name="Arai W."/>
            <person name="Nunoura T."/>
            <person name="Itoh T."/>
            <person name="Hattori M."/>
            <person name="Takai K."/>
        </authorList>
    </citation>
    <scope>NUCLEOTIDE SEQUENCE</scope>
</reference>
<dbReference type="AlphaFoldDB" id="H5SSN6"/>